<evidence type="ECO:0000313" key="1">
    <source>
        <dbReference type="EMBL" id="GFR96401.1"/>
    </source>
</evidence>
<name>A0AAV4HEY3_9GAST</name>
<gene>
    <name evidence="1" type="ORF">ElyMa_006296900</name>
</gene>
<dbReference type="EMBL" id="BMAT01012661">
    <property type="protein sequence ID" value="GFR96401.1"/>
    <property type="molecule type" value="Genomic_DNA"/>
</dbReference>
<comment type="caution">
    <text evidence="1">The sequence shown here is derived from an EMBL/GenBank/DDBJ whole genome shotgun (WGS) entry which is preliminary data.</text>
</comment>
<sequence>MFKAVKLLNKKQYENPKVEDNSGKLVINPNDVLTIVAEYFKSKFQDVSIENIDAFQGPSKALDKPITAGEVRKSLDRLKNNRASGQDGISPELLNYGTKALDEQLAIIFNDTFEKHQDPNINVGELIAIPKPGKPKDIERLLPREVAYADDVDFVSLEFVKVEEVQKALERHRLFVNVDKTDFTTLSRNAKDWRETKKVGSLIGDKEDVERRKQLFTAALLKLRNIWIGGGKFLGRPITTLPNVLNKDLSRLPTGKLRRKTNEDLDHLRSIVQDRQQWKGLTTKIREAAEASRSED</sequence>
<keyword evidence="2" id="KW-1185">Reference proteome</keyword>
<reference evidence="1 2" key="1">
    <citation type="journal article" date="2021" name="Elife">
        <title>Chloroplast acquisition without the gene transfer in kleptoplastic sea slugs, Plakobranchus ocellatus.</title>
        <authorList>
            <person name="Maeda T."/>
            <person name="Takahashi S."/>
            <person name="Yoshida T."/>
            <person name="Shimamura S."/>
            <person name="Takaki Y."/>
            <person name="Nagai Y."/>
            <person name="Toyoda A."/>
            <person name="Suzuki Y."/>
            <person name="Arimoto A."/>
            <person name="Ishii H."/>
            <person name="Satoh N."/>
            <person name="Nishiyama T."/>
            <person name="Hasebe M."/>
            <person name="Maruyama T."/>
            <person name="Minagawa J."/>
            <person name="Obokata J."/>
            <person name="Shigenobu S."/>
        </authorList>
    </citation>
    <scope>NUCLEOTIDE SEQUENCE [LARGE SCALE GENOMIC DNA]</scope>
</reference>
<proteinExistence type="predicted"/>
<accession>A0AAV4HEY3</accession>
<dbReference type="Proteomes" id="UP000762676">
    <property type="component" value="Unassembled WGS sequence"/>
</dbReference>
<evidence type="ECO:0000313" key="2">
    <source>
        <dbReference type="Proteomes" id="UP000762676"/>
    </source>
</evidence>
<protein>
    <submittedName>
        <fullName evidence="1">Very-long-chain enoyl-CoA reductase</fullName>
    </submittedName>
</protein>
<organism evidence="1 2">
    <name type="scientific">Elysia marginata</name>
    <dbReference type="NCBI Taxonomy" id="1093978"/>
    <lineage>
        <taxon>Eukaryota</taxon>
        <taxon>Metazoa</taxon>
        <taxon>Spiralia</taxon>
        <taxon>Lophotrochozoa</taxon>
        <taxon>Mollusca</taxon>
        <taxon>Gastropoda</taxon>
        <taxon>Heterobranchia</taxon>
        <taxon>Euthyneura</taxon>
        <taxon>Panpulmonata</taxon>
        <taxon>Sacoglossa</taxon>
        <taxon>Placobranchoidea</taxon>
        <taxon>Plakobranchidae</taxon>
        <taxon>Elysia</taxon>
    </lineage>
</organism>
<dbReference type="AlphaFoldDB" id="A0AAV4HEY3"/>